<evidence type="ECO:0000259" key="1">
    <source>
        <dbReference type="Pfam" id="PF05050"/>
    </source>
</evidence>
<feature type="domain" description="Methyltransferase FkbM" evidence="1">
    <location>
        <begin position="90"/>
        <end position="251"/>
    </location>
</feature>
<dbReference type="GO" id="GO:0032259">
    <property type="term" value="P:methylation"/>
    <property type="evidence" value="ECO:0007669"/>
    <property type="project" value="UniProtKB-KW"/>
</dbReference>
<dbReference type="RefSeq" id="WP_379916785.1">
    <property type="nucleotide sequence ID" value="NZ_JBHUDD010000123.1"/>
</dbReference>
<dbReference type="Proteomes" id="UP001597186">
    <property type="component" value="Unassembled WGS sequence"/>
</dbReference>
<dbReference type="PANTHER" id="PTHR34009:SF2">
    <property type="entry name" value="PROTEIN STAR"/>
    <property type="match status" value="1"/>
</dbReference>
<dbReference type="GO" id="GO:0008168">
    <property type="term" value="F:methyltransferase activity"/>
    <property type="evidence" value="ECO:0007669"/>
    <property type="project" value="UniProtKB-KW"/>
</dbReference>
<dbReference type="InterPro" id="IPR053202">
    <property type="entry name" value="EGF_Rcpt_Signaling_Reg"/>
</dbReference>
<dbReference type="InterPro" id="IPR029063">
    <property type="entry name" value="SAM-dependent_MTases_sf"/>
</dbReference>
<comment type="caution">
    <text evidence="2">The sequence shown here is derived from an EMBL/GenBank/DDBJ whole genome shotgun (WGS) entry which is preliminary data.</text>
</comment>
<sequence length="274" mass="31059">MKMKAVLEKLFPGAVLRLRERRKNGPYPSHKAHILALSHLRATVNDLPESHLRAFLQTAMKYMVDSRSQIFQDAFVLHVLGTARPGNFVDFGATDGVTLSNSHLLETKHGWRGICAEPARSWHPALRRNRPSAVIETRCVWTKTGAELTFRETAERELSTIDSYAQSDSRAKKRNESETYAVSTVSLDDMLAEHGAPEHFEYLSIDTEGSEFDILKNFDLGRYMPKVITVEHNYTPRRSDIHALLTASGYRRVLTEVSMFDDWYLAPGVGLPKE</sequence>
<dbReference type="Gene3D" id="3.40.50.150">
    <property type="entry name" value="Vaccinia Virus protein VP39"/>
    <property type="match status" value="1"/>
</dbReference>
<organism evidence="2 3">
    <name type="scientific">Lacimonas salitolerans</name>
    <dbReference type="NCBI Taxonomy" id="1323750"/>
    <lineage>
        <taxon>Bacteria</taxon>
        <taxon>Pseudomonadati</taxon>
        <taxon>Pseudomonadota</taxon>
        <taxon>Alphaproteobacteria</taxon>
        <taxon>Rhodobacterales</taxon>
        <taxon>Paracoccaceae</taxon>
        <taxon>Lacimonas</taxon>
    </lineage>
</organism>
<dbReference type="Pfam" id="PF05050">
    <property type="entry name" value="Methyltransf_21"/>
    <property type="match status" value="1"/>
</dbReference>
<dbReference type="PANTHER" id="PTHR34009">
    <property type="entry name" value="PROTEIN STAR"/>
    <property type="match status" value="1"/>
</dbReference>
<keyword evidence="2" id="KW-0489">Methyltransferase</keyword>
<reference evidence="3" key="1">
    <citation type="journal article" date="2019" name="Int. J. Syst. Evol. Microbiol.">
        <title>The Global Catalogue of Microorganisms (GCM) 10K type strain sequencing project: providing services to taxonomists for standard genome sequencing and annotation.</title>
        <authorList>
            <consortium name="The Broad Institute Genomics Platform"/>
            <consortium name="The Broad Institute Genome Sequencing Center for Infectious Disease"/>
            <person name="Wu L."/>
            <person name="Ma J."/>
        </authorList>
    </citation>
    <scope>NUCLEOTIDE SEQUENCE [LARGE SCALE GENOMIC DNA]</scope>
    <source>
        <strain evidence="3">CGMCC 1.12477</strain>
    </source>
</reference>
<keyword evidence="2" id="KW-0808">Transferase</keyword>
<keyword evidence="3" id="KW-1185">Reference proteome</keyword>
<dbReference type="EMBL" id="JBHUDD010000123">
    <property type="protein sequence ID" value="MFD1510527.1"/>
    <property type="molecule type" value="Genomic_DNA"/>
</dbReference>
<evidence type="ECO:0000313" key="2">
    <source>
        <dbReference type="EMBL" id="MFD1510527.1"/>
    </source>
</evidence>
<accession>A0ABW4EJD0</accession>
<dbReference type="InterPro" id="IPR006342">
    <property type="entry name" value="FkbM_mtfrase"/>
</dbReference>
<dbReference type="SUPFAM" id="SSF53335">
    <property type="entry name" value="S-adenosyl-L-methionine-dependent methyltransferases"/>
    <property type="match status" value="1"/>
</dbReference>
<protein>
    <submittedName>
        <fullName evidence="2">FkbM family methyltransferase</fullName>
    </submittedName>
</protein>
<gene>
    <name evidence="2" type="ORF">ACFTOW_14125</name>
</gene>
<name>A0ABW4EJD0_9RHOB</name>
<dbReference type="NCBIfam" id="TIGR01444">
    <property type="entry name" value="fkbM_fam"/>
    <property type="match status" value="1"/>
</dbReference>
<proteinExistence type="predicted"/>
<evidence type="ECO:0000313" key="3">
    <source>
        <dbReference type="Proteomes" id="UP001597186"/>
    </source>
</evidence>